<dbReference type="SUPFAM" id="SSF52540">
    <property type="entry name" value="P-loop containing nucleoside triphosphate hydrolases"/>
    <property type="match status" value="1"/>
</dbReference>
<evidence type="ECO:0000313" key="4">
    <source>
        <dbReference type="Proteomes" id="UP000765338"/>
    </source>
</evidence>
<feature type="transmembrane region" description="Helical" evidence="1">
    <location>
        <begin position="492"/>
        <end position="513"/>
    </location>
</feature>
<dbReference type="EMBL" id="PDLY01000004">
    <property type="protein sequence ID" value="MBA5727686.1"/>
    <property type="molecule type" value="Genomic_DNA"/>
</dbReference>
<keyword evidence="4" id="KW-1185">Reference proteome</keyword>
<organism evidence="3 4">
    <name type="scientific">Bombella mellum</name>
    <dbReference type="NCBI Taxonomy" id="2039288"/>
    <lineage>
        <taxon>Bacteria</taxon>
        <taxon>Pseudomonadati</taxon>
        <taxon>Pseudomonadota</taxon>
        <taxon>Alphaproteobacteria</taxon>
        <taxon>Acetobacterales</taxon>
        <taxon>Acetobacteraceae</taxon>
        <taxon>Bombella</taxon>
    </lineage>
</organism>
<evidence type="ECO:0000256" key="1">
    <source>
        <dbReference type="SAM" id="Phobius"/>
    </source>
</evidence>
<protein>
    <recommendedName>
        <fullName evidence="2">G domain-containing protein</fullName>
    </recommendedName>
</protein>
<keyword evidence="1" id="KW-0812">Transmembrane</keyword>
<keyword evidence="1" id="KW-1133">Transmembrane helix</keyword>
<evidence type="ECO:0000313" key="3">
    <source>
        <dbReference type="EMBL" id="MBA5727686.1"/>
    </source>
</evidence>
<dbReference type="InterPro" id="IPR027417">
    <property type="entry name" value="P-loop_NTPase"/>
</dbReference>
<dbReference type="Proteomes" id="UP000765338">
    <property type="component" value="Unassembled WGS sequence"/>
</dbReference>
<evidence type="ECO:0000259" key="2">
    <source>
        <dbReference type="Pfam" id="PF01926"/>
    </source>
</evidence>
<name>A0ABR5ZTS1_9PROT</name>
<accession>A0ABR5ZTS1</accession>
<dbReference type="RefSeq" id="WP_182041270.1">
    <property type="nucleotide sequence ID" value="NZ_PDLY01000004.1"/>
</dbReference>
<gene>
    <name evidence="3" type="ORF">CPA56_06800</name>
</gene>
<sequence length="600" mass="66764">MGTLKGCSQLESVCQRTLGEIEYIYDRGIENLCLFSKEGVSSDKFRLLIGKAIEKVESEKKSSLEKLEGVVEKLKWDAPHVAFYGETNAGKSTLIEAIRLYAGGSSTEAGKEIGDGRSDFSRRIKLYPCNFEGRSFTLVDVPGIEGKEKEVGKEIEKALSISHAIFFVTDKAQPPQGGEKDRAGTLEKMKKHMAAQAHIWAVWNKKIQNVRALKHPLLEEKSDTWRSLHEGENSLDGKMRAVLGERYRECLVLSARPAFLALLDEEAKADLLTEQRKFLTRISREELLDKSGLEQFIDVLRADLPADEQLLAGNIRKIVILFEDSVKNFRKSILNEFLGVGKNMQEFLQEVSSPLEEVVDDINRNTRRVRDGIVDEIVMKVRCEMGAAIEAGLGNKEFKNKLEETLKAVRPYLARLTGEAVGRMVENVKASTKSILKDRAVNMEDGLYASHTDFLEHLDHRIDSEVESGIEWGKLSGALVGAVVATIFSSGWALILGLFGAFLGALNGLRGLFGDKKKNQGKVLNKELDKVRPKLSSKLDAVLGGVVKELANVIHSILRSFSEERDVCLSMYNIIKEMNSDLERVLGDLKKLSVHSVSVG</sequence>
<keyword evidence="1" id="KW-0472">Membrane</keyword>
<feature type="domain" description="G" evidence="2">
    <location>
        <begin position="80"/>
        <end position="205"/>
    </location>
</feature>
<proteinExistence type="predicted"/>
<reference evidence="3 4" key="1">
    <citation type="submission" date="2017-10" db="EMBL/GenBank/DDBJ databases">
        <authorList>
            <person name="Jakob F."/>
        </authorList>
    </citation>
    <scope>NUCLEOTIDE SEQUENCE [LARGE SCALE GENOMIC DNA]</scope>
    <source>
        <strain evidence="3 4">TMW 2.1889</strain>
    </source>
</reference>
<dbReference type="InterPro" id="IPR006073">
    <property type="entry name" value="GTP-bd"/>
</dbReference>
<dbReference type="Pfam" id="PF01926">
    <property type="entry name" value="MMR_HSR1"/>
    <property type="match status" value="1"/>
</dbReference>
<dbReference type="Gene3D" id="3.40.50.300">
    <property type="entry name" value="P-loop containing nucleotide triphosphate hydrolases"/>
    <property type="match status" value="1"/>
</dbReference>
<comment type="caution">
    <text evidence="3">The sequence shown here is derived from an EMBL/GenBank/DDBJ whole genome shotgun (WGS) entry which is preliminary data.</text>
</comment>